<feature type="transmembrane region" description="Helical" evidence="6">
    <location>
        <begin position="169"/>
        <end position="189"/>
    </location>
</feature>
<protein>
    <submittedName>
        <fullName evidence="8">Nitrate/nitrite transporter NarK</fullName>
    </submittedName>
</protein>
<dbReference type="InterPro" id="IPR036259">
    <property type="entry name" value="MFS_trans_sf"/>
</dbReference>
<dbReference type="InterPro" id="IPR050327">
    <property type="entry name" value="Proton-linked_MCT"/>
</dbReference>
<feature type="transmembrane region" description="Helical" evidence="6">
    <location>
        <begin position="287"/>
        <end position="308"/>
    </location>
</feature>
<evidence type="ECO:0000259" key="7">
    <source>
        <dbReference type="PROSITE" id="PS50850"/>
    </source>
</evidence>
<keyword evidence="4 6" id="KW-1133">Transmembrane helix</keyword>
<dbReference type="InterPro" id="IPR011701">
    <property type="entry name" value="MFS"/>
</dbReference>
<feature type="transmembrane region" description="Helical" evidence="6">
    <location>
        <begin position="383"/>
        <end position="405"/>
    </location>
</feature>
<proteinExistence type="predicted"/>
<dbReference type="AlphaFoldDB" id="A0A1H7LNX1"/>
<feature type="transmembrane region" description="Helical" evidence="6">
    <location>
        <begin position="9"/>
        <end position="32"/>
    </location>
</feature>
<dbReference type="CDD" id="cd17353">
    <property type="entry name" value="MFS_OFA_like"/>
    <property type="match status" value="1"/>
</dbReference>
<dbReference type="SUPFAM" id="SSF103473">
    <property type="entry name" value="MFS general substrate transporter"/>
    <property type="match status" value="1"/>
</dbReference>
<dbReference type="PANTHER" id="PTHR11360">
    <property type="entry name" value="MONOCARBOXYLATE TRANSPORTER"/>
    <property type="match status" value="1"/>
</dbReference>
<feature type="transmembrane region" description="Helical" evidence="6">
    <location>
        <begin position="225"/>
        <end position="248"/>
    </location>
</feature>
<feature type="domain" description="Major facilitator superfamily (MFS) profile" evidence="7">
    <location>
        <begin position="7"/>
        <end position="407"/>
    </location>
</feature>
<dbReference type="GO" id="GO:0005886">
    <property type="term" value="C:plasma membrane"/>
    <property type="evidence" value="ECO:0007669"/>
    <property type="project" value="UniProtKB-SubCell"/>
</dbReference>
<feature type="transmembrane region" description="Helical" evidence="6">
    <location>
        <begin position="314"/>
        <end position="339"/>
    </location>
</feature>
<accession>A0A1H7LNX1</accession>
<keyword evidence="9" id="KW-1185">Reference proteome</keyword>
<dbReference type="GO" id="GO:0022857">
    <property type="term" value="F:transmembrane transporter activity"/>
    <property type="evidence" value="ECO:0007669"/>
    <property type="project" value="InterPro"/>
</dbReference>
<comment type="subcellular location">
    <subcellularLocation>
        <location evidence="1">Cell membrane</location>
        <topology evidence="1">Multi-pass membrane protein</topology>
    </subcellularLocation>
</comment>
<keyword evidence="5 6" id="KW-0472">Membrane</keyword>
<feature type="transmembrane region" description="Helical" evidence="6">
    <location>
        <begin position="52"/>
        <end position="72"/>
    </location>
</feature>
<evidence type="ECO:0000256" key="3">
    <source>
        <dbReference type="ARBA" id="ARBA00022692"/>
    </source>
</evidence>
<name>A0A1H7LNX1_9FIRM</name>
<dbReference type="Gene3D" id="1.20.1250.20">
    <property type="entry name" value="MFS general substrate transporter like domains"/>
    <property type="match status" value="2"/>
</dbReference>
<dbReference type="RefSeq" id="WP_074792087.1">
    <property type="nucleotide sequence ID" value="NZ_FNZX01000017.1"/>
</dbReference>
<gene>
    <name evidence="8" type="ORF">SAMN02910377_02411</name>
</gene>
<dbReference type="PANTHER" id="PTHR11360:SF317">
    <property type="entry name" value="MAJOR FACILITATOR SUPERFAMILY (MFS) PROFILE DOMAIN-CONTAINING PROTEIN-RELATED"/>
    <property type="match status" value="1"/>
</dbReference>
<organism evidence="8 9">
    <name type="scientific">Pseudobutyrivibrio ruminis</name>
    <dbReference type="NCBI Taxonomy" id="46206"/>
    <lineage>
        <taxon>Bacteria</taxon>
        <taxon>Bacillati</taxon>
        <taxon>Bacillota</taxon>
        <taxon>Clostridia</taxon>
        <taxon>Lachnospirales</taxon>
        <taxon>Lachnospiraceae</taxon>
        <taxon>Pseudobutyrivibrio</taxon>
    </lineage>
</organism>
<dbReference type="Pfam" id="PF07690">
    <property type="entry name" value="MFS_1"/>
    <property type="match status" value="1"/>
</dbReference>
<feature type="transmembrane region" description="Helical" evidence="6">
    <location>
        <begin position="106"/>
        <end position="132"/>
    </location>
</feature>
<sequence length="409" mass="43394">MNLDKKRWIILLAGCFINLCLGSIYAWSVFSAAMADYFNATMGSNITPGDLAIVYTIANSVGPITMISGGWFNDKFGPKKVILVGGIMWGLGMFLSGFATSVGYLIATYGIIGGLGLGMAYGSVISTCVKFFPDKRGLIGGITTAVYGASSVILPPIVTAIVSRTDASFAFKLVGIIFIVLIAVSCMFLEQCPEDYVPSGYVVSTTGSGAKIENKNWKEMLKTPVFYVMLLLLTCGAFSGMMIISQASSVAQNMIGMTAVQASLAVSLLALFNAFGRILAGYISDKLGRINTLMIACMLGCIGGFILYNCGTGAAGLFYVGLAIVGMSFGSFMGVYPGFTADQFGPKNNSVNYGIMFVGFALAGYFGPQIMRGVYASTGAYQNAFIIALSFSVAGIIFTFLYRFLAKRK</sequence>
<evidence type="ECO:0000256" key="2">
    <source>
        <dbReference type="ARBA" id="ARBA00022448"/>
    </source>
</evidence>
<dbReference type="PROSITE" id="PS50850">
    <property type="entry name" value="MFS"/>
    <property type="match status" value="1"/>
</dbReference>
<feature type="transmembrane region" description="Helical" evidence="6">
    <location>
        <begin position="254"/>
        <end position="275"/>
    </location>
</feature>
<feature type="transmembrane region" description="Helical" evidence="6">
    <location>
        <begin position="81"/>
        <end position="100"/>
    </location>
</feature>
<evidence type="ECO:0000256" key="5">
    <source>
        <dbReference type="ARBA" id="ARBA00023136"/>
    </source>
</evidence>
<evidence type="ECO:0000256" key="6">
    <source>
        <dbReference type="SAM" id="Phobius"/>
    </source>
</evidence>
<feature type="transmembrane region" description="Helical" evidence="6">
    <location>
        <begin position="144"/>
        <end position="163"/>
    </location>
</feature>
<feature type="transmembrane region" description="Helical" evidence="6">
    <location>
        <begin position="351"/>
        <end position="371"/>
    </location>
</feature>
<keyword evidence="3 6" id="KW-0812">Transmembrane</keyword>
<evidence type="ECO:0000256" key="1">
    <source>
        <dbReference type="ARBA" id="ARBA00004651"/>
    </source>
</evidence>
<evidence type="ECO:0000313" key="9">
    <source>
        <dbReference type="Proteomes" id="UP000182321"/>
    </source>
</evidence>
<evidence type="ECO:0000256" key="4">
    <source>
        <dbReference type="ARBA" id="ARBA00022989"/>
    </source>
</evidence>
<keyword evidence="2" id="KW-0813">Transport</keyword>
<dbReference type="InterPro" id="IPR020846">
    <property type="entry name" value="MFS_dom"/>
</dbReference>
<dbReference type="EMBL" id="FNZX01000017">
    <property type="protein sequence ID" value="SEL00438.1"/>
    <property type="molecule type" value="Genomic_DNA"/>
</dbReference>
<evidence type="ECO:0000313" key="8">
    <source>
        <dbReference type="EMBL" id="SEL00438.1"/>
    </source>
</evidence>
<dbReference type="Proteomes" id="UP000182321">
    <property type="component" value="Unassembled WGS sequence"/>
</dbReference>
<reference evidence="9" key="1">
    <citation type="submission" date="2016-10" db="EMBL/GenBank/DDBJ databases">
        <authorList>
            <person name="Varghese N."/>
        </authorList>
    </citation>
    <scope>NUCLEOTIDE SEQUENCE [LARGE SCALE GENOMIC DNA]</scope>
    <source>
        <strain evidence="9">ACV-9</strain>
    </source>
</reference>